<dbReference type="InterPro" id="IPR045175">
    <property type="entry name" value="M28_fam"/>
</dbReference>
<comment type="caution">
    <text evidence="18">The sequence shown here is derived from an EMBL/GenBank/DDBJ whole genome shotgun (WGS) entry which is preliminary data.</text>
</comment>
<evidence type="ECO:0000256" key="14">
    <source>
        <dbReference type="ARBA" id="ARBA00023180"/>
    </source>
</evidence>
<evidence type="ECO:0000256" key="8">
    <source>
        <dbReference type="ARBA" id="ARBA00022723"/>
    </source>
</evidence>
<dbReference type="SUPFAM" id="SSF53187">
    <property type="entry name" value="Zn-dependent exopeptidases"/>
    <property type="match status" value="1"/>
</dbReference>
<evidence type="ECO:0000256" key="11">
    <source>
        <dbReference type="ARBA" id="ARBA00022989"/>
    </source>
</evidence>
<evidence type="ECO:0000259" key="17">
    <source>
        <dbReference type="Pfam" id="PF04389"/>
    </source>
</evidence>
<dbReference type="PANTHER" id="PTHR12147:SF58">
    <property type="entry name" value="VACUOLAR MEMBRANE PROTEASE"/>
    <property type="match status" value="1"/>
</dbReference>
<sequence length="841" mass="95142">MNSISITKKEARLRYLPNKNAIIVYALLILVYAVAFAIILPVRKGLPDPLPETEDIGFSATRAWKQLQQFATEPHPYNSETNLKTQEYLSSVLQELSDRGKALNRTVDLVLKDNVTYTGFSLGGGTYSGWRYFESSNLLLRVEGTKKRPEALLISAHFDSVPFSHGATDNGVGVVVALEVARSLIEQPIADTVIFNLNNCEEMGLLGSESFMKHPWSKDVRAFINLEGAGAGGRSMVFRSSDEPLNHFYSHSPFPHTSVIANDVFKLGLIKSSTDYQVYAYKYNISGLDIAFYQRRSHYHTLLDSIDSTSPRSVQHMGGVTLATTRALANSEYLYRGLDYRAKPAIHYDILGKSTVIYNFKWHVGVNVALLVIIPIFYIVGYYLMKRNRVEKSQRLTLGGFLLPLLRSFLAITLTIIFGILFNILFGFYLSKANGNVVYGRPVLVMFAFASTTVWAFTMAQWLWRWLENRHIGKTFILDSHINRDRLAFHGMMLVWWCTTLISVIASAYGLGLLYYALWLTIAHLVGVFILEGIEFRWGSWSKSNITYKWVWPIRMVISCLPPLFLIIDIVNILVDATSQTVADGTPSFMVYALFSIAFTTCLICLIPWLQKGDAFPSLVCLLTLWVVIMVILTGVLFPYNAGAPIRVFHNVYHEPGTGNTWTVTRSVCDLPKLLSSIESTNSNRKCTVEAGIHECTWNSTSKPIFTKVNAEQSPIITQVKTNTPEGQRELEITISAPETRTCSFQFQYDTTEEYSVNGDVIKEKLAENRMFIFKREFEKNIVFLIRNAKPEKRSVSIFCYYDNYKKHFPSFDSFKDSLPDWAIISLRGYGAVTVMTSIDV</sequence>
<evidence type="ECO:0000256" key="1">
    <source>
        <dbReference type="ARBA" id="ARBA00001947"/>
    </source>
</evidence>
<evidence type="ECO:0000256" key="10">
    <source>
        <dbReference type="ARBA" id="ARBA00022833"/>
    </source>
</evidence>
<keyword evidence="14" id="KW-0325">Glycoprotein</keyword>
<comment type="similarity">
    <text evidence="4 15">Belongs to the peptidase M28 family.</text>
</comment>
<dbReference type="Pfam" id="PF04389">
    <property type="entry name" value="Peptidase_M28"/>
    <property type="match status" value="1"/>
</dbReference>
<evidence type="ECO:0000256" key="4">
    <source>
        <dbReference type="ARBA" id="ARBA00010918"/>
    </source>
</evidence>
<keyword evidence="6 15" id="KW-0645">Protease</keyword>
<feature type="transmembrane region" description="Helical" evidence="16">
    <location>
        <begin position="443"/>
        <end position="467"/>
    </location>
</feature>
<evidence type="ECO:0000256" key="7">
    <source>
        <dbReference type="ARBA" id="ARBA00022692"/>
    </source>
</evidence>
<dbReference type="PANTHER" id="PTHR12147">
    <property type="entry name" value="METALLOPEPTIDASE M28 FAMILY MEMBER"/>
    <property type="match status" value="1"/>
</dbReference>
<evidence type="ECO:0000256" key="13">
    <source>
        <dbReference type="ARBA" id="ARBA00023136"/>
    </source>
</evidence>
<evidence type="ECO:0000256" key="16">
    <source>
        <dbReference type="SAM" id="Phobius"/>
    </source>
</evidence>
<keyword evidence="11 16" id="KW-1133">Transmembrane helix</keyword>
<evidence type="ECO:0000256" key="9">
    <source>
        <dbReference type="ARBA" id="ARBA00022801"/>
    </source>
</evidence>
<evidence type="ECO:0000313" key="19">
    <source>
        <dbReference type="Proteomes" id="UP001479436"/>
    </source>
</evidence>
<keyword evidence="19" id="KW-1185">Reference proteome</keyword>
<dbReference type="EMBL" id="JASJQH010000436">
    <property type="protein sequence ID" value="KAK9764396.1"/>
    <property type="molecule type" value="Genomic_DNA"/>
</dbReference>
<evidence type="ECO:0000256" key="15">
    <source>
        <dbReference type="RuleBase" id="RU361240"/>
    </source>
</evidence>
<evidence type="ECO:0000256" key="12">
    <source>
        <dbReference type="ARBA" id="ARBA00023049"/>
    </source>
</evidence>
<evidence type="ECO:0000256" key="2">
    <source>
        <dbReference type="ARBA" id="ARBA00003273"/>
    </source>
</evidence>
<feature type="transmembrane region" description="Helical" evidence="16">
    <location>
        <begin position="552"/>
        <end position="575"/>
    </location>
</feature>
<dbReference type="CDD" id="cd03875">
    <property type="entry name" value="M28_Fxna_like"/>
    <property type="match status" value="1"/>
</dbReference>
<name>A0ABR2WSK1_9FUNG</name>
<gene>
    <name evidence="18" type="ORF">K7432_008131</name>
</gene>
<keyword evidence="12" id="KW-0482">Metalloprotease</keyword>
<evidence type="ECO:0000256" key="5">
    <source>
        <dbReference type="ARBA" id="ARBA00022554"/>
    </source>
</evidence>
<dbReference type="InterPro" id="IPR007484">
    <property type="entry name" value="Peptidase_M28"/>
</dbReference>
<feature type="transmembrane region" description="Helical" evidence="16">
    <location>
        <begin position="21"/>
        <end position="42"/>
    </location>
</feature>
<feature type="transmembrane region" description="Helical" evidence="16">
    <location>
        <begin position="487"/>
        <end position="507"/>
    </location>
</feature>
<dbReference type="Proteomes" id="UP001479436">
    <property type="component" value="Unassembled WGS sequence"/>
</dbReference>
<protein>
    <recommendedName>
        <fullName evidence="15">Peptide hydrolase</fullName>
        <ecNumber evidence="15">3.4.-.-</ecNumber>
    </recommendedName>
</protein>
<reference evidence="18 19" key="1">
    <citation type="submission" date="2023-04" db="EMBL/GenBank/DDBJ databases">
        <title>Genome of Basidiobolus ranarum AG-B5.</title>
        <authorList>
            <person name="Stajich J.E."/>
            <person name="Carter-House D."/>
            <person name="Gryganskyi A."/>
        </authorList>
    </citation>
    <scope>NUCLEOTIDE SEQUENCE [LARGE SCALE GENOMIC DNA]</scope>
    <source>
        <strain evidence="18 19">AG-B5</strain>
    </source>
</reference>
<dbReference type="InterPro" id="IPR048024">
    <property type="entry name" value="Fxna-like_M28_dom"/>
</dbReference>
<feature type="domain" description="Peptidase M28" evidence="17">
    <location>
        <begin position="137"/>
        <end position="323"/>
    </location>
</feature>
<accession>A0ABR2WSK1</accession>
<comment type="function">
    <text evidence="2">May be involved in vacuolar sorting and osmoregulation.</text>
</comment>
<dbReference type="EC" id="3.4.-.-" evidence="15"/>
<keyword evidence="9 15" id="KW-0378">Hydrolase</keyword>
<keyword evidence="10 15" id="KW-0862">Zinc</keyword>
<feature type="transmembrane region" description="Helical" evidence="16">
    <location>
        <begin position="405"/>
        <end position="431"/>
    </location>
</feature>
<feature type="transmembrane region" description="Helical" evidence="16">
    <location>
        <begin position="362"/>
        <end position="384"/>
    </location>
</feature>
<evidence type="ECO:0000256" key="6">
    <source>
        <dbReference type="ARBA" id="ARBA00022670"/>
    </source>
</evidence>
<feature type="transmembrane region" description="Helical" evidence="16">
    <location>
        <begin position="587"/>
        <end position="607"/>
    </location>
</feature>
<feature type="transmembrane region" description="Helical" evidence="16">
    <location>
        <begin position="513"/>
        <end position="531"/>
    </location>
</feature>
<comment type="cofactor">
    <cofactor evidence="1">
        <name>Zn(2+)</name>
        <dbReference type="ChEBI" id="CHEBI:29105"/>
    </cofactor>
</comment>
<proteinExistence type="inferred from homology"/>
<keyword evidence="7 16" id="KW-0812">Transmembrane</keyword>
<dbReference type="Gene3D" id="3.40.630.10">
    <property type="entry name" value="Zn peptidases"/>
    <property type="match status" value="1"/>
</dbReference>
<keyword evidence="8 15" id="KW-0479">Metal-binding</keyword>
<evidence type="ECO:0000313" key="18">
    <source>
        <dbReference type="EMBL" id="KAK9764396.1"/>
    </source>
</evidence>
<feature type="transmembrane region" description="Helical" evidence="16">
    <location>
        <begin position="619"/>
        <end position="640"/>
    </location>
</feature>
<comment type="subcellular location">
    <subcellularLocation>
        <location evidence="3">Vacuole membrane</location>
        <topology evidence="3">Multi-pass membrane protein</topology>
    </subcellularLocation>
</comment>
<organism evidence="18 19">
    <name type="scientific">Basidiobolus ranarum</name>
    <dbReference type="NCBI Taxonomy" id="34480"/>
    <lineage>
        <taxon>Eukaryota</taxon>
        <taxon>Fungi</taxon>
        <taxon>Fungi incertae sedis</taxon>
        <taxon>Zoopagomycota</taxon>
        <taxon>Entomophthoromycotina</taxon>
        <taxon>Basidiobolomycetes</taxon>
        <taxon>Basidiobolales</taxon>
        <taxon>Basidiobolaceae</taxon>
        <taxon>Basidiobolus</taxon>
    </lineage>
</organism>
<keyword evidence="5" id="KW-0926">Vacuole</keyword>
<evidence type="ECO:0000256" key="3">
    <source>
        <dbReference type="ARBA" id="ARBA00004128"/>
    </source>
</evidence>
<keyword evidence="13 16" id="KW-0472">Membrane</keyword>